<keyword evidence="1" id="KW-1133">Transmembrane helix</keyword>
<evidence type="ECO:0000313" key="3">
    <source>
        <dbReference type="Proteomes" id="UP000199019"/>
    </source>
</evidence>
<feature type="transmembrane region" description="Helical" evidence="1">
    <location>
        <begin position="76"/>
        <end position="104"/>
    </location>
</feature>
<feature type="transmembrane region" description="Helical" evidence="1">
    <location>
        <begin position="147"/>
        <end position="170"/>
    </location>
</feature>
<reference evidence="3" key="1">
    <citation type="submission" date="2016-10" db="EMBL/GenBank/DDBJ databases">
        <authorList>
            <person name="Varghese N."/>
            <person name="Submissions S."/>
        </authorList>
    </citation>
    <scope>NUCLEOTIDE SEQUENCE [LARGE SCALE GENOMIC DNA]</scope>
    <source>
        <strain evidence="3">CGMCC 1.6963</strain>
    </source>
</reference>
<feature type="transmembrane region" description="Helical" evidence="1">
    <location>
        <begin position="116"/>
        <end position="135"/>
    </location>
</feature>
<dbReference type="Proteomes" id="UP000199019">
    <property type="component" value="Unassembled WGS sequence"/>
</dbReference>
<feature type="transmembrane region" description="Helical" evidence="1">
    <location>
        <begin position="46"/>
        <end position="64"/>
    </location>
</feature>
<dbReference type="EMBL" id="FOHB01000001">
    <property type="protein sequence ID" value="SER62941.1"/>
    <property type="molecule type" value="Genomic_DNA"/>
</dbReference>
<gene>
    <name evidence="2" type="ORF">SAMN05216199_0721</name>
</gene>
<feature type="transmembrane region" description="Helical" evidence="1">
    <location>
        <begin position="15"/>
        <end position="34"/>
    </location>
</feature>
<evidence type="ECO:0000256" key="1">
    <source>
        <dbReference type="SAM" id="Phobius"/>
    </source>
</evidence>
<keyword evidence="1" id="KW-0472">Membrane</keyword>
<sequence length="179" mass="18564">MEGTLRLIAWMERHAGAWGAAGAVLLFAFWNALARDVALPPAVHTTLQLATTVLITVGVAGHQLEQGTHPASWVGWAGAAAVGMGFWGSLLLMCAGLLLFGIAIVRCKVHRPTSGVFLAVGAGLLLLSTSLAPGFGTDNSVPMPLEWLLLMDAGLLLITKAMVDLALAAATEQERSAAA</sequence>
<name>A0A1H9QQS0_9MICO</name>
<accession>A0A1H9QQS0</accession>
<dbReference type="STRING" id="587636.SAMN05216199_0721"/>
<dbReference type="AlphaFoldDB" id="A0A1H9QQS0"/>
<proteinExistence type="predicted"/>
<evidence type="ECO:0000313" key="2">
    <source>
        <dbReference type="EMBL" id="SER62941.1"/>
    </source>
</evidence>
<organism evidence="2 3">
    <name type="scientific">Pedococcus cremeus</name>
    <dbReference type="NCBI Taxonomy" id="587636"/>
    <lineage>
        <taxon>Bacteria</taxon>
        <taxon>Bacillati</taxon>
        <taxon>Actinomycetota</taxon>
        <taxon>Actinomycetes</taxon>
        <taxon>Micrococcales</taxon>
        <taxon>Intrasporangiaceae</taxon>
        <taxon>Pedococcus</taxon>
    </lineage>
</organism>
<dbReference type="RefSeq" id="WP_091755400.1">
    <property type="nucleotide sequence ID" value="NZ_FOHB01000001.1"/>
</dbReference>
<keyword evidence="1" id="KW-0812">Transmembrane</keyword>
<protein>
    <submittedName>
        <fullName evidence="2">Uncharacterized protein</fullName>
    </submittedName>
</protein>
<keyword evidence="3" id="KW-1185">Reference proteome</keyword>